<evidence type="ECO:0000256" key="8">
    <source>
        <dbReference type="ARBA" id="ARBA00022840"/>
    </source>
</evidence>
<evidence type="ECO:0000313" key="12">
    <source>
        <dbReference type="EMBL" id="ESK66294.1"/>
    </source>
</evidence>
<dbReference type="FunFam" id="3.40.50.300:FF:000127">
    <property type="entry name" value="Ribose import ATP-binding protein RbsA"/>
    <property type="match status" value="1"/>
</dbReference>
<keyword evidence="9" id="KW-1278">Translocase</keyword>
<dbReference type="EMBL" id="ACIN03000002">
    <property type="protein sequence ID" value="ESK66294.1"/>
    <property type="molecule type" value="Genomic_DNA"/>
</dbReference>
<evidence type="ECO:0000256" key="9">
    <source>
        <dbReference type="ARBA" id="ARBA00022967"/>
    </source>
</evidence>
<evidence type="ECO:0000259" key="11">
    <source>
        <dbReference type="PROSITE" id="PS50893"/>
    </source>
</evidence>
<dbReference type="GO" id="GO:0015749">
    <property type="term" value="P:monosaccharide transmembrane transport"/>
    <property type="evidence" value="ECO:0007669"/>
    <property type="project" value="UniProtKB-ARBA"/>
</dbReference>
<keyword evidence="10" id="KW-0472">Membrane</keyword>
<dbReference type="eggNOG" id="COG1129">
    <property type="taxonomic scope" value="Bacteria"/>
</dbReference>
<evidence type="ECO:0000313" key="13">
    <source>
        <dbReference type="Proteomes" id="UP000019050"/>
    </source>
</evidence>
<gene>
    <name evidence="12" type="ORF">GCWU000182_000361</name>
</gene>
<dbReference type="Gene3D" id="3.40.50.300">
    <property type="entry name" value="P-loop containing nucleotide triphosphate hydrolases"/>
    <property type="match status" value="2"/>
</dbReference>
<keyword evidence="8 12" id="KW-0067">ATP-binding</keyword>
<dbReference type="PROSITE" id="PS00211">
    <property type="entry name" value="ABC_TRANSPORTER_1"/>
    <property type="match status" value="1"/>
</dbReference>
<keyword evidence="5" id="KW-0762">Sugar transport</keyword>
<proteinExistence type="predicted"/>
<comment type="subcellular location">
    <subcellularLocation>
        <location evidence="2">Cell inner membrane</location>
    </subcellularLocation>
    <subcellularLocation>
        <location evidence="1">Cell membrane</location>
        <topology evidence="1">Peripheral membrane protein</topology>
    </subcellularLocation>
</comment>
<dbReference type="RefSeq" id="WP_023391015.1">
    <property type="nucleotide sequence ID" value="NZ_KI535340.1"/>
</dbReference>
<evidence type="ECO:0000256" key="2">
    <source>
        <dbReference type="ARBA" id="ARBA00004533"/>
    </source>
</evidence>
<dbReference type="PROSITE" id="PS50893">
    <property type="entry name" value="ABC_TRANSPORTER_2"/>
    <property type="match status" value="2"/>
</dbReference>
<evidence type="ECO:0000256" key="3">
    <source>
        <dbReference type="ARBA" id="ARBA00022448"/>
    </source>
</evidence>
<dbReference type="InterPro" id="IPR050107">
    <property type="entry name" value="ABC_carbohydrate_import_ATPase"/>
</dbReference>
<dbReference type="InterPro" id="IPR003593">
    <property type="entry name" value="AAA+_ATPase"/>
</dbReference>
<dbReference type="InterPro" id="IPR003439">
    <property type="entry name" value="ABC_transporter-like_ATP-bd"/>
</dbReference>
<dbReference type="SMART" id="SM00382">
    <property type="entry name" value="AAA"/>
    <property type="match status" value="2"/>
</dbReference>
<feature type="domain" description="ABC transporter" evidence="11">
    <location>
        <begin position="255"/>
        <end position="495"/>
    </location>
</feature>
<reference evidence="12" key="1">
    <citation type="submission" date="2013-06" db="EMBL/GenBank/DDBJ databases">
        <authorList>
            <person name="Weinstock G."/>
            <person name="Sodergren E."/>
            <person name="Clifton S."/>
            <person name="Fulton L."/>
            <person name="Fulton B."/>
            <person name="Courtney L."/>
            <person name="Fronick C."/>
            <person name="Harrison M."/>
            <person name="Strong C."/>
            <person name="Farmer C."/>
            <person name="Delahaunty K."/>
            <person name="Markovic C."/>
            <person name="Hall O."/>
            <person name="Minx P."/>
            <person name="Tomlinson C."/>
            <person name="Mitreva M."/>
            <person name="Nelson J."/>
            <person name="Hou S."/>
            <person name="Wollam A."/>
            <person name="Pepin K.H."/>
            <person name="Johnson M."/>
            <person name="Bhonagiri V."/>
            <person name="Nash W.E."/>
            <person name="Warren W."/>
            <person name="Chinwalla A."/>
            <person name="Mardis E.R."/>
            <person name="Wilson R.K."/>
        </authorList>
    </citation>
    <scope>NUCLEOTIDE SEQUENCE [LARGE SCALE GENOMIC DNA]</scope>
    <source>
        <strain evidence="12">ATCC 49176</strain>
    </source>
</reference>
<dbReference type="AlphaFoldDB" id="W1Q6H4"/>
<dbReference type="FunFam" id="3.40.50.300:FF:000126">
    <property type="entry name" value="Galactose/methyl galactoside import ATP-binding protein MglA"/>
    <property type="match status" value="1"/>
</dbReference>
<evidence type="ECO:0000256" key="1">
    <source>
        <dbReference type="ARBA" id="ARBA00004202"/>
    </source>
</evidence>
<dbReference type="SUPFAM" id="SSF52540">
    <property type="entry name" value="P-loop containing nucleoside triphosphate hydrolases"/>
    <property type="match status" value="2"/>
</dbReference>
<feature type="domain" description="ABC transporter" evidence="11">
    <location>
        <begin position="7"/>
        <end position="243"/>
    </location>
</feature>
<dbReference type="GO" id="GO:0005524">
    <property type="term" value="F:ATP binding"/>
    <property type="evidence" value="ECO:0007669"/>
    <property type="project" value="UniProtKB-KW"/>
</dbReference>
<dbReference type="GO" id="GO:0016887">
    <property type="term" value="F:ATP hydrolysis activity"/>
    <property type="evidence" value="ECO:0007669"/>
    <property type="project" value="InterPro"/>
</dbReference>
<keyword evidence="7" id="KW-0547">Nucleotide-binding</keyword>
<dbReference type="CDD" id="cd03215">
    <property type="entry name" value="ABC_Carb_Monos_II"/>
    <property type="match status" value="1"/>
</dbReference>
<evidence type="ECO:0000256" key="10">
    <source>
        <dbReference type="ARBA" id="ARBA00023136"/>
    </source>
</evidence>
<dbReference type="Proteomes" id="UP000019050">
    <property type="component" value="Unassembled WGS sequence"/>
</dbReference>
<name>W1Q6H4_ABIDE</name>
<dbReference type="CDD" id="cd03216">
    <property type="entry name" value="ABC_Carb_Monos_I"/>
    <property type="match status" value="1"/>
</dbReference>
<dbReference type="PANTHER" id="PTHR43790:SF3">
    <property type="entry name" value="D-ALLOSE IMPORT ATP-BINDING PROTEIN ALSA-RELATED"/>
    <property type="match status" value="1"/>
</dbReference>
<dbReference type="InterPro" id="IPR027417">
    <property type="entry name" value="P-loop_NTPase"/>
</dbReference>
<keyword evidence="3" id="KW-0813">Transport</keyword>
<keyword evidence="6" id="KW-0677">Repeat</keyword>
<evidence type="ECO:0000256" key="4">
    <source>
        <dbReference type="ARBA" id="ARBA00022475"/>
    </source>
</evidence>
<protein>
    <submittedName>
        <fullName evidence="12">Ribose transport ATP-binding protein rbsa</fullName>
    </submittedName>
</protein>
<dbReference type="OrthoDB" id="9771863at2"/>
<evidence type="ECO:0000256" key="7">
    <source>
        <dbReference type="ARBA" id="ARBA00022741"/>
    </source>
</evidence>
<dbReference type="HOGENOM" id="CLU_000604_92_3_9"/>
<sequence>MSHPVILEMKGIVKSFGPVKALKGVDFDLRAGEVHALMGENGAGKSTLMKVLTGIYGANEGTILYQGKPVAFTRPIDAMDAGIVIVHQELNMMNHLSVAQNIFIGRETVKNHFLLDDSASIKKAKELFDLLKLDINPSEKVGNLTVGKQQMVEIAKALSMEAKVIVFDEPTAALTESEINELFVIIDDLRAKGVGIIYISHRMDEIARITDRVTVMRDGEYVGTVNTKDTTKDEIIAMMVGRTIYEDPKAASTVAPDAPVVLEVEHLNAGSSVKDVSFKLHKGEILGFSGLMGAGRTEVARLLFGADQKDSGTIRIKGKEVTIKSPQDAIANGIGYLSEDRKRYGCIVDMTIANNTVMTNLDAYIHSGLINDGEIVKASDRFVASLKTKTPSSKQLVRNLSGGNQQKVVIAKWLEQNSDILIFDEPTRGIDVGAKSEIYRLMNDLVAQGKSIIMISSELTEVLRMSDRIVVMCEGRKTGELDISQATQERILALATDR</sequence>
<dbReference type="Pfam" id="PF00005">
    <property type="entry name" value="ABC_tran"/>
    <property type="match status" value="2"/>
</dbReference>
<evidence type="ECO:0000256" key="6">
    <source>
        <dbReference type="ARBA" id="ARBA00022737"/>
    </source>
</evidence>
<keyword evidence="4" id="KW-1003">Cell membrane</keyword>
<dbReference type="GeneID" id="84817462"/>
<organism evidence="12 13">
    <name type="scientific">Abiotrophia defectiva ATCC 49176</name>
    <dbReference type="NCBI Taxonomy" id="592010"/>
    <lineage>
        <taxon>Bacteria</taxon>
        <taxon>Bacillati</taxon>
        <taxon>Bacillota</taxon>
        <taxon>Bacilli</taxon>
        <taxon>Lactobacillales</taxon>
        <taxon>Aerococcaceae</taxon>
        <taxon>Abiotrophia</taxon>
    </lineage>
</organism>
<comment type="caution">
    <text evidence="12">The sequence shown here is derived from an EMBL/GenBank/DDBJ whole genome shotgun (WGS) entry which is preliminary data.</text>
</comment>
<keyword evidence="13" id="KW-1185">Reference proteome</keyword>
<dbReference type="InterPro" id="IPR017871">
    <property type="entry name" value="ABC_transporter-like_CS"/>
</dbReference>
<dbReference type="PANTHER" id="PTHR43790">
    <property type="entry name" value="CARBOHYDRATE TRANSPORT ATP-BINDING PROTEIN MG119-RELATED"/>
    <property type="match status" value="1"/>
</dbReference>
<evidence type="ECO:0000256" key="5">
    <source>
        <dbReference type="ARBA" id="ARBA00022597"/>
    </source>
</evidence>
<dbReference type="GO" id="GO:0005886">
    <property type="term" value="C:plasma membrane"/>
    <property type="evidence" value="ECO:0007669"/>
    <property type="project" value="UniProtKB-SubCell"/>
</dbReference>
<dbReference type="STRING" id="592010.GCWU000182_000361"/>
<accession>W1Q6H4</accession>